<keyword evidence="8" id="KW-1185">Reference proteome</keyword>
<accession>A0ABY0V773</accession>
<keyword evidence="3 7" id="KW-0418">Kinase</keyword>
<dbReference type="InterPro" id="IPR000719">
    <property type="entry name" value="Prot_kinase_dom"/>
</dbReference>
<evidence type="ECO:0000313" key="8">
    <source>
        <dbReference type="Proteomes" id="UP000198976"/>
    </source>
</evidence>
<evidence type="ECO:0000256" key="4">
    <source>
        <dbReference type="ARBA" id="ARBA00022840"/>
    </source>
</evidence>
<feature type="region of interest" description="Disordered" evidence="5">
    <location>
        <begin position="371"/>
        <end position="391"/>
    </location>
</feature>
<dbReference type="PROSITE" id="PS50011">
    <property type="entry name" value="PROTEIN_KINASE_DOM"/>
    <property type="match status" value="1"/>
</dbReference>
<evidence type="ECO:0000256" key="2">
    <source>
        <dbReference type="ARBA" id="ARBA00022741"/>
    </source>
</evidence>
<proteinExistence type="predicted"/>
<evidence type="ECO:0000256" key="1">
    <source>
        <dbReference type="ARBA" id="ARBA00022679"/>
    </source>
</evidence>
<dbReference type="PANTHER" id="PTHR48016">
    <property type="entry name" value="MAP KINASE KINASE KINASE SSK2-RELATED-RELATED"/>
    <property type="match status" value="1"/>
</dbReference>
<name>A0ABY0V773_9ACTO</name>
<dbReference type="PANTHER" id="PTHR48016:SF56">
    <property type="entry name" value="MAPKK KINASE"/>
    <property type="match status" value="1"/>
</dbReference>
<sequence>MDINSYELRSLASMSHAGPMWHTLTRDGNAGLLALRSADDAQRLESRWRAWAQIDCDNVVRLHDVARHDDGRCAVVMEYVTGRTLDTLIGTPSLRRRQVRERISASVRRGVEALHEHGIVHGDLSPSNIVVRPDYQAVLIDIIDGPEGIIGTEGWSDGEGTVEGDWDSVARIERKLSGPGSVGDELGEVLRRAANTELTQHENAPARHKRPRSSHAKVGFAACMAFGVGAWVIGHAVRSDAEQSVSESGAVSACPSSDEARDVITDVLRSRDSALMNRDVDGLTYATSGVLLESDQALIENLVAGGVELKNLSTAVVGDVTVRCDGQMVTVSTRIQQASHQRCEAGLCRSVGTQPEHNVELTLGGHPLSVHDIASGDAPSNSSAPPPGEDF</sequence>
<dbReference type="EMBL" id="LT629792">
    <property type="protein sequence ID" value="SDT93130.1"/>
    <property type="molecule type" value="Genomic_DNA"/>
</dbReference>
<evidence type="ECO:0000313" key="7">
    <source>
        <dbReference type="EMBL" id="SDT93130.1"/>
    </source>
</evidence>
<dbReference type="InterPro" id="IPR008266">
    <property type="entry name" value="Tyr_kinase_AS"/>
</dbReference>
<reference evidence="7 8" key="1">
    <citation type="submission" date="2016-10" db="EMBL/GenBank/DDBJ databases">
        <authorList>
            <person name="Varghese N."/>
            <person name="Submissions S."/>
        </authorList>
    </citation>
    <scope>NUCLEOTIDE SEQUENCE [LARGE SCALE GENOMIC DNA]</scope>
    <source>
        <strain evidence="7 8">DSM 9169</strain>
    </source>
</reference>
<keyword evidence="1" id="KW-0808">Transferase</keyword>
<evidence type="ECO:0000256" key="3">
    <source>
        <dbReference type="ARBA" id="ARBA00022777"/>
    </source>
</evidence>
<dbReference type="SMART" id="SM00220">
    <property type="entry name" value="S_TKc"/>
    <property type="match status" value="1"/>
</dbReference>
<dbReference type="PROSITE" id="PS00109">
    <property type="entry name" value="PROTEIN_KINASE_TYR"/>
    <property type="match status" value="1"/>
</dbReference>
<dbReference type="InterPro" id="IPR011009">
    <property type="entry name" value="Kinase-like_dom_sf"/>
</dbReference>
<dbReference type="Gene3D" id="1.10.510.10">
    <property type="entry name" value="Transferase(Phosphotransferase) domain 1"/>
    <property type="match status" value="1"/>
</dbReference>
<dbReference type="GO" id="GO:0016301">
    <property type="term" value="F:kinase activity"/>
    <property type="evidence" value="ECO:0007669"/>
    <property type="project" value="UniProtKB-KW"/>
</dbReference>
<keyword evidence="4" id="KW-0067">ATP-binding</keyword>
<dbReference type="Pfam" id="PF00069">
    <property type="entry name" value="Pkinase"/>
    <property type="match status" value="1"/>
</dbReference>
<protein>
    <submittedName>
        <fullName evidence="7">Protein kinase domain-containing protein</fullName>
    </submittedName>
</protein>
<organism evidence="7 8">
    <name type="scientific">Schaalia radingae</name>
    <dbReference type="NCBI Taxonomy" id="131110"/>
    <lineage>
        <taxon>Bacteria</taxon>
        <taxon>Bacillati</taxon>
        <taxon>Actinomycetota</taxon>
        <taxon>Actinomycetes</taxon>
        <taxon>Actinomycetales</taxon>
        <taxon>Actinomycetaceae</taxon>
        <taxon>Schaalia</taxon>
    </lineage>
</organism>
<evidence type="ECO:0000256" key="5">
    <source>
        <dbReference type="SAM" id="MobiDB-lite"/>
    </source>
</evidence>
<gene>
    <name evidence="7" type="ORF">SAMN04489714_1003</name>
</gene>
<feature type="domain" description="Protein kinase" evidence="6">
    <location>
        <begin position="1"/>
        <end position="322"/>
    </location>
</feature>
<dbReference type="InterPro" id="IPR050538">
    <property type="entry name" value="MAP_kinase_kinase_kinase"/>
</dbReference>
<dbReference type="Proteomes" id="UP000198976">
    <property type="component" value="Chromosome I"/>
</dbReference>
<dbReference type="SUPFAM" id="SSF56112">
    <property type="entry name" value="Protein kinase-like (PK-like)"/>
    <property type="match status" value="1"/>
</dbReference>
<dbReference type="RefSeq" id="WP_092648535.1">
    <property type="nucleotide sequence ID" value="NZ_LT629792.1"/>
</dbReference>
<evidence type="ECO:0000259" key="6">
    <source>
        <dbReference type="PROSITE" id="PS50011"/>
    </source>
</evidence>
<keyword evidence="2" id="KW-0547">Nucleotide-binding</keyword>